<evidence type="ECO:0000259" key="8">
    <source>
        <dbReference type="PROSITE" id="PS50157"/>
    </source>
</evidence>
<keyword evidence="4" id="KW-0862">Zinc</keyword>
<feature type="region of interest" description="Disordered" evidence="7">
    <location>
        <begin position="165"/>
        <end position="184"/>
    </location>
</feature>
<dbReference type="AlphaFoldDB" id="A0A8X8C780"/>
<comment type="caution">
    <text evidence="9">The sequence shown here is derived from an EMBL/GenBank/DDBJ whole genome shotgun (WGS) entry which is preliminary data.</text>
</comment>
<accession>A0A8X8C780</accession>
<name>A0A8X8C780_POPTO</name>
<reference evidence="9" key="1">
    <citation type="journal article" date="2020" name="bioRxiv">
        <title>Hybrid origin of Populus tomentosa Carr. identified through genome sequencing and phylogenomic analysis.</title>
        <authorList>
            <person name="An X."/>
            <person name="Gao K."/>
            <person name="Chen Z."/>
            <person name="Li J."/>
            <person name="Yang X."/>
            <person name="Yang X."/>
            <person name="Zhou J."/>
            <person name="Guo T."/>
            <person name="Zhao T."/>
            <person name="Huang S."/>
            <person name="Miao D."/>
            <person name="Khan W.U."/>
            <person name="Rao P."/>
            <person name="Ye M."/>
            <person name="Lei B."/>
            <person name="Liao W."/>
            <person name="Wang J."/>
            <person name="Ji L."/>
            <person name="Li Y."/>
            <person name="Guo B."/>
            <person name="Mustafa N.S."/>
            <person name="Li S."/>
            <person name="Yun Q."/>
            <person name="Keller S.R."/>
            <person name="Mao J."/>
            <person name="Zhang R."/>
            <person name="Strauss S.H."/>
        </authorList>
    </citation>
    <scope>NUCLEOTIDE SEQUENCE</scope>
    <source>
        <strain evidence="9">GM15</strain>
        <tissue evidence="9">Leaf</tissue>
    </source>
</reference>
<dbReference type="GO" id="GO:0005634">
    <property type="term" value="C:nucleus"/>
    <property type="evidence" value="ECO:0007669"/>
    <property type="project" value="UniProtKB-SubCell"/>
</dbReference>
<dbReference type="InterPro" id="IPR044246">
    <property type="entry name" value="ZFP3-like"/>
</dbReference>
<keyword evidence="10" id="KW-1185">Reference proteome</keyword>
<dbReference type="OrthoDB" id="1933825at2759"/>
<evidence type="ECO:0000313" key="9">
    <source>
        <dbReference type="EMBL" id="KAG6742134.1"/>
    </source>
</evidence>
<evidence type="ECO:0000313" key="10">
    <source>
        <dbReference type="Proteomes" id="UP000886885"/>
    </source>
</evidence>
<dbReference type="PANTHER" id="PTHR47287">
    <property type="entry name" value="C2H2 AND C2HC ZINC FINGERS SUPERFAMILY PROTEIN"/>
    <property type="match status" value="1"/>
</dbReference>
<keyword evidence="5" id="KW-0539">Nucleus</keyword>
<sequence>MNGEYLSDPMHPGFICINSYSGKKESFVGLTTNSLLLCSSCRHALIPVVVASSTCVLQAVEFPESESDYRLETIHVKCLLEVISSKMKPIIDLEVEASSENVSDVSSQVASNLSNQETSAGPSNESLTNSSYFKNAIATQSGSETVSLDLKLCFNDDELGGRGSMGLSLSSTSESSNDPASRTTAEAIPRVFSCNYCQRKFFSSQALGGHQNAHKRERTLAKRAIRMGIFSERYASLASLPLHGSSFRSLGIKAHSSVHQGFAPPVRTQDISSSARFDHGYVGLPIFMEDEEAELVWPGSFRQVAVADDAHQSFVLARSSNMNFLGATPSVNSDDSAPDLTLKL</sequence>
<evidence type="ECO:0000256" key="3">
    <source>
        <dbReference type="ARBA" id="ARBA00022771"/>
    </source>
</evidence>
<organism evidence="9 10">
    <name type="scientific">Populus tomentosa</name>
    <name type="common">Chinese white poplar</name>
    <dbReference type="NCBI Taxonomy" id="118781"/>
    <lineage>
        <taxon>Eukaryota</taxon>
        <taxon>Viridiplantae</taxon>
        <taxon>Streptophyta</taxon>
        <taxon>Embryophyta</taxon>
        <taxon>Tracheophyta</taxon>
        <taxon>Spermatophyta</taxon>
        <taxon>Magnoliopsida</taxon>
        <taxon>eudicotyledons</taxon>
        <taxon>Gunneridae</taxon>
        <taxon>Pentapetalae</taxon>
        <taxon>rosids</taxon>
        <taxon>fabids</taxon>
        <taxon>Malpighiales</taxon>
        <taxon>Salicaceae</taxon>
        <taxon>Saliceae</taxon>
        <taxon>Populus</taxon>
    </lineage>
</organism>
<dbReference type="Proteomes" id="UP000886885">
    <property type="component" value="Chromosome 17D"/>
</dbReference>
<protein>
    <recommendedName>
        <fullName evidence="8">C2H2-type domain-containing protein</fullName>
    </recommendedName>
</protein>
<feature type="domain" description="C2H2-type" evidence="8">
    <location>
        <begin position="192"/>
        <end position="219"/>
    </location>
</feature>
<dbReference type="PROSITE" id="PS50157">
    <property type="entry name" value="ZINC_FINGER_C2H2_2"/>
    <property type="match status" value="1"/>
</dbReference>
<evidence type="ECO:0000256" key="5">
    <source>
        <dbReference type="ARBA" id="ARBA00023242"/>
    </source>
</evidence>
<evidence type="ECO:0000256" key="7">
    <source>
        <dbReference type="SAM" id="MobiDB-lite"/>
    </source>
</evidence>
<comment type="subcellular location">
    <subcellularLocation>
        <location evidence="1">Nucleus</location>
    </subcellularLocation>
</comment>
<dbReference type="PANTHER" id="PTHR47287:SF18">
    <property type="entry name" value="TRANSCRIPTION FACTOR C2H2 FAMILY"/>
    <property type="match status" value="1"/>
</dbReference>
<dbReference type="PROSITE" id="PS00028">
    <property type="entry name" value="ZINC_FINGER_C2H2_1"/>
    <property type="match status" value="1"/>
</dbReference>
<gene>
    <name evidence="9" type="ORF">POTOM_055422</name>
</gene>
<evidence type="ECO:0000256" key="4">
    <source>
        <dbReference type="ARBA" id="ARBA00022833"/>
    </source>
</evidence>
<dbReference type="EMBL" id="JAAWWB010000034">
    <property type="protein sequence ID" value="KAG6742134.1"/>
    <property type="molecule type" value="Genomic_DNA"/>
</dbReference>
<evidence type="ECO:0000256" key="2">
    <source>
        <dbReference type="ARBA" id="ARBA00022723"/>
    </source>
</evidence>
<evidence type="ECO:0000256" key="1">
    <source>
        <dbReference type="ARBA" id="ARBA00004123"/>
    </source>
</evidence>
<keyword evidence="3 6" id="KW-0863">Zinc-finger</keyword>
<dbReference type="GO" id="GO:0009788">
    <property type="term" value="P:negative regulation of abscisic acid-activated signaling pathway"/>
    <property type="evidence" value="ECO:0007669"/>
    <property type="project" value="InterPro"/>
</dbReference>
<proteinExistence type="predicted"/>
<evidence type="ECO:0000256" key="6">
    <source>
        <dbReference type="PROSITE-ProRule" id="PRU00042"/>
    </source>
</evidence>
<keyword evidence="2" id="KW-0479">Metal-binding</keyword>
<dbReference type="FunFam" id="3.30.160.60:FF:001366">
    <property type="entry name" value="Zinc finger protein 2"/>
    <property type="match status" value="1"/>
</dbReference>
<feature type="compositionally biased region" description="Low complexity" evidence="7">
    <location>
        <begin position="165"/>
        <end position="176"/>
    </location>
</feature>
<dbReference type="GO" id="GO:0008270">
    <property type="term" value="F:zinc ion binding"/>
    <property type="evidence" value="ECO:0007669"/>
    <property type="project" value="UniProtKB-KW"/>
</dbReference>
<dbReference type="InterPro" id="IPR013087">
    <property type="entry name" value="Znf_C2H2_type"/>
</dbReference>